<dbReference type="PROSITE" id="PS51371">
    <property type="entry name" value="CBS"/>
    <property type="match status" value="2"/>
</dbReference>
<keyword evidence="3" id="KW-0819">tRNA processing</keyword>
<reference evidence="11 12" key="1">
    <citation type="submission" date="2022-01" db="EMBL/GenBank/DDBJ databases">
        <title>Desulfofustis limnae sp. nov., a novel mesophilic sulfate-reducing bacterium isolated from marsh soil.</title>
        <authorList>
            <person name="Watanabe M."/>
            <person name="Takahashi A."/>
            <person name="Kojima H."/>
            <person name="Fukui M."/>
        </authorList>
    </citation>
    <scope>NUCLEOTIDE SEQUENCE [LARGE SCALE GENOMIC DNA]</scope>
    <source>
        <strain evidence="11 12">PPLL</strain>
    </source>
</reference>
<keyword evidence="6" id="KW-0547">Nucleotide-binding</keyword>
<evidence type="ECO:0000256" key="3">
    <source>
        <dbReference type="ARBA" id="ARBA00022694"/>
    </source>
</evidence>
<evidence type="ECO:0000256" key="4">
    <source>
        <dbReference type="ARBA" id="ARBA00022695"/>
    </source>
</evidence>
<keyword evidence="8" id="KW-0694">RNA-binding</keyword>
<keyword evidence="5" id="KW-0479">Metal-binding</keyword>
<keyword evidence="4" id="KW-0808">Transferase</keyword>
<dbReference type="Pfam" id="PF01368">
    <property type="entry name" value="DHH"/>
    <property type="match status" value="1"/>
</dbReference>
<dbReference type="InterPro" id="IPR046342">
    <property type="entry name" value="CBS_dom_sf"/>
</dbReference>
<evidence type="ECO:0000256" key="6">
    <source>
        <dbReference type="ARBA" id="ARBA00022741"/>
    </source>
</evidence>
<dbReference type="EMBL" id="AP025516">
    <property type="protein sequence ID" value="BDD88254.1"/>
    <property type="molecule type" value="Genomic_DNA"/>
</dbReference>
<evidence type="ECO:0000256" key="5">
    <source>
        <dbReference type="ARBA" id="ARBA00022723"/>
    </source>
</evidence>
<dbReference type="Gene3D" id="3.90.1640.10">
    <property type="entry name" value="inorganic pyrophosphatase (n-terminal core)"/>
    <property type="match status" value="1"/>
</dbReference>
<keyword evidence="9" id="KW-0129">CBS domain</keyword>
<dbReference type="PANTHER" id="PTHR47788">
    <property type="entry name" value="POLYA POLYMERASE"/>
    <property type="match status" value="1"/>
</dbReference>
<dbReference type="SUPFAM" id="SSF64182">
    <property type="entry name" value="DHH phosphoesterases"/>
    <property type="match status" value="1"/>
</dbReference>
<keyword evidence="4" id="KW-0548">Nucleotidyltransferase</keyword>
<evidence type="ECO:0000259" key="10">
    <source>
        <dbReference type="PROSITE" id="PS51371"/>
    </source>
</evidence>
<dbReference type="InterPro" id="IPR001667">
    <property type="entry name" value="DDH_dom"/>
</dbReference>
<name>A0ABM7WBE6_9BACT</name>
<comment type="similarity">
    <text evidence="2">Belongs to the tRNA nucleotidyltransferase/poly(A) polymerase family.</text>
</comment>
<dbReference type="PANTHER" id="PTHR47788:SF1">
    <property type="entry name" value="A-ADDING TRNA NUCLEOTIDYLTRANSFERASE"/>
    <property type="match status" value="1"/>
</dbReference>
<gene>
    <name evidence="11" type="ORF">DPPLL_26190</name>
</gene>
<dbReference type="RefSeq" id="WP_284151636.1">
    <property type="nucleotide sequence ID" value="NZ_AP025516.1"/>
</dbReference>
<evidence type="ECO:0000313" key="11">
    <source>
        <dbReference type="EMBL" id="BDD88254.1"/>
    </source>
</evidence>
<dbReference type="SMART" id="SM00116">
    <property type="entry name" value="CBS"/>
    <property type="match status" value="2"/>
</dbReference>
<dbReference type="Proteomes" id="UP000830055">
    <property type="component" value="Chromosome"/>
</dbReference>
<dbReference type="SUPFAM" id="SSF54631">
    <property type="entry name" value="CBS-domain pair"/>
    <property type="match status" value="1"/>
</dbReference>
<dbReference type="Pfam" id="PF00571">
    <property type="entry name" value="CBS"/>
    <property type="match status" value="2"/>
</dbReference>
<organism evidence="11 12">
    <name type="scientific">Desulfofustis limnaeus</name>
    <dbReference type="NCBI Taxonomy" id="2740163"/>
    <lineage>
        <taxon>Bacteria</taxon>
        <taxon>Pseudomonadati</taxon>
        <taxon>Thermodesulfobacteriota</taxon>
        <taxon>Desulfobulbia</taxon>
        <taxon>Desulfobulbales</taxon>
        <taxon>Desulfocapsaceae</taxon>
        <taxon>Desulfofustis</taxon>
    </lineage>
</organism>
<dbReference type="Gene3D" id="3.10.580.10">
    <property type="entry name" value="CBS-domain"/>
    <property type="match status" value="1"/>
</dbReference>
<dbReference type="CDD" id="cd02205">
    <property type="entry name" value="CBS_pair_SF"/>
    <property type="match status" value="1"/>
</dbReference>
<proteinExistence type="inferred from homology"/>
<dbReference type="InterPro" id="IPR000644">
    <property type="entry name" value="CBS_dom"/>
</dbReference>
<evidence type="ECO:0000256" key="1">
    <source>
        <dbReference type="ARBA" id="ARBA00001946"/>
    </source>
</evidence>
<dbReference type="InterPro" id="IPR052390">
    <property type="entry name" value="tRNA_nt/polyA_polymerase"/>
</dbReference>
<evidence type="ECO:0000256" key="9">
    <source>
        <dbReference type="PROSITE-ProRule" id="PRU00703"/>
    </source>
</evidence>
<dbReference type="Gene3D" id="3.10.310.30">
    <property type="match status" value="1"/>
</dbReference>
<evidence type="ECO:0000256" key="7">
    <source>
        <dbReference type="ARBA" id="ARBA00022842"/>
    </source>
</evidence>
<accession>A0ABM7WBE6</accession>
<evidence type="ECO:0000313" key="12">
    <source>
        <dbReference type="Proteomes" id="UP000830055"/>
    </source>
</evidence>
<feature type="domain" description="CBS" evidence="10">
    <location>
        <begin position="378"/>
        <end position="430"/>
    </location>
</feature>
<protein>
    <recommendedName>
        <fullName evidence="10">CBS domain-containing protein</fullName>
    </recommendedName>
</protein>
<feature type="domain" description="CBS" evidence="10">
    <location>
        <begin position="315"/>
        <end position="372"/>
    </location>
</feature>
<keyword evidence="7" id="KW-0460">Magnesium</keyword>
<dbReference type="InterPro" id="IPR038763">
    <property type="entry name" value="DHH_sf"/>
</dbReference>
<keyword evidence="12" id="KW-1185">Reference proteome</keyword>
<comment type="cofactor">
    <cofactor evidence="1">
        <name>Mg(2+)</name>
        <dbReference type="ChEBI" id="CHEBI:18420"/>
    </cofactor>
</comment>
<evidence type="ECO:0000256" key="2">
    <source>
        <dbReference type="ARBA" id="ARBA00007265"/>
    </source>
</evidence>
<sequence>MSMQIVTTHCNTDFDGLASMIAASFFHPQAVRVIPTQVQPAVRDFLAVHWDLLRLTSRRAVDLATVDRVIVTDTASWNRLDAMSELAQRQGVTCVVYDHHPVPGTIDAEQIQQEEVGAAVTLLLERMQAADTPFSPIHATLFLLGIYDDTGALSFPSTTARDVRMAAFLMENGADLNVVSAYLDDSLDERHLQLFSRILDDSEEIQIGSRRLGICVQEAEKGLTMLPTVVTRFKEIKGLDAAFGIFPMGPKKTVVIGRGNPRRFDVGALVRRLGGGGHAGAGSAMVSAPLAEVRQHVADLVQRTEVDEVLVRTLMTPIPPTLSPTTSVRQAIDQLRESHRMALLVVDDELSVLGSFGSEQAAKIKQERQLDQPVTGMMRRQVIAVEPDQPLREALQLIARSDLGFLPVLAGDRLVGEITRAAIILSMYDF</sequence>
<evidence type="ECO:0000256" key="8">
    <source>
        <dbReference type="ARBA" id="ARBA00022884"/>
    </source>
</evidence>